<proteinExistence type="predicted"/>
<evidence type="ECO:0000259" key="1">
    <source>
        <dbReference type="PROSITE" id="PS50943"/>
    </source>
</evidence>
<reference evidence="3" key="1">
    <citation type="journal article" date="2019" name="Int. J. Syst. Evol. Microbiol.">
        <title>The Global Catalogue of Microorganisms (GCM) 10K type strain sequencing project: providing services to taxonomists for standard genome sequencing and annotation.</title>
        <authorList>
            <consortium name="The Broad Institute Genomics Platform"/>
            <consortium name="The Broad Institute Genome Sequencing Center for Infectious Disease"/>
            <person name="Wu L."/>
            <person name="Ma J."/>
        </authorList>
    </citation>
    <scope>NUCLEOTIDE SEQUENCE [LARGE SCALE GENOMIC DNA]</scope>
    <source>
        <strain evidence="3">CCTCC AB 2013263</strain>
    </source>
</reference>
<dbReference type="Proteomes" id="UP001595748">
    <property type="component" value="Unassembled WGS sequence"/>
</dbReference>
<sequence length="90" mass="9713">MSPDELQTPSLTCQVRAKREALRLKPPYLAERCGISRQALYAIEAGQYVPNTQVALKLAEALHSSVEELFTFQSPSPEVQAGGSGLLIAA</sequence>
<gene>
    <name evidence="2" type="ORF">ACFOPQ_08860</name>
</gene>
<dbReference type="EMBL" id="JBHRZF010000106">
    <property type="protein sequence ID" value="MFC3860871.1"/>
    <property type="molecule type" value="Genomic_DNA"/>
</dbReference>
<organism evidence="2 3">
    <name type="scientific">Deinococcus antarcticus</name>
    <dbReference type="NCBI Taxonomy" id="1298767"/>
    <lineage>
        <taxon>Bacteria</taxon>
        <taxon>Thermotogati</taxon>
        <taxon>Deinococcota</taxon>
        <taxon>Deinococci</taxon>
        <taxon>Deinococcales</taxon>
        <taxon>Deinococcaceae</taxon>
        <taxon>Deinococcus</taxon>
    </lineage>
</organism>
<evidence type="ECO:0000313" key="3">
    <source>
        <dbReference type="Proteomes" id="UP001595748"/>
    </source>
</evidence>
<dbReference type="SMART" id="SM00530">
    <property type="entry name" value="HTH_XRE"/>
    <property type="match status" value="1"/>
</dbReference>
<evidence type="ECO:0000313" key="2">
    <source>
        <dbReference type="EMBL" id="MFC3860871.1"/>
    </source>
</evidence>
<dbReference type="RefSeq" id="WP_380077221.1">
    <property type="nucleotide sequence ID" value="NZ_JBHRZF010000106.1"/>
</dbReference>
<comment type="caution">
    <text evidence="2">The sequence shown here is derived from an EMBL/GenBank/DDBJ whole genome shotgun (WGS) entry which is preliminary data.</text>
</comment>
<dbReference type="CDD" id="cd00093">
    <property type="entry name" value="HTH_XRE"/>
    <property type="match status" value="1"/>
</dbReference>
<dbReference type="Pfam" id="PF01381">
    <property type="entry name" value="HTH_3"/>
    <property type="match status" value="1"/>
</dbReference>
<dbReference type="SUPFAM" id="SSF47413">
    <property type="entry name" value="lambda repressor-like DNA-binding domains"/>
    <property type="match status" value="1"/>
</dbReference>
<keyword evidence="3" id="KW-1185">Reference proteome</keyword>
<dbReference type="Gene3D" id="1.10.260.40">
    <property type="entry name" value="lambda repressor-like DNA-binding domains"/>
    <property type="match status" value="1"/>
</dbReference>
<name>A0ABV8A669_9DEIO</name>
<dbReference type="InterPro" id="IPR001387">
    <property type="entry name" value="Cro/C1-type_HTH"/>
</dbReference>
<dbReference type="InterPro" id="IPR010982">
    <property type="entry name" value="Lambda_DNA-bd_dom_sf"/>
</dbReference>
<feature type="domain" description="HTH cro/C1-type" evidence="1">
    <location>
        <begin position="15"/>
        <end position="69"/>
    </location>
</feature>
<protein>
    <submittedName>
        <fullName evidence="2">Helix-turn-helix transcriptional regulator</fullName>
    </submittedName>
</protein>
<dbReference type="PROSITE" id="PS50943">
    <property type="entry name" value="HTH_CROC1"/>
    <property type="match status" value="1"/>
</dbReference>
<accession>A0ABV8A669</accession>